<dbReference type="STRING" id="4529.A0A0E0P7Z9"/>
<evidence type="ECO:0000259" key="5">
    <source>
        <dbReference type="Pfam" id="PF16363"/>
    </source>
</evidence>
<feature type="domain" description="NAD(P)-binding" evidence="5">
    <location>
        <begin position="1"/>
        <end position="96"/>
    </location>
</feature>
<evidence type="ECO:0000313" key="7">
    <source>
        <dbReference type="Proteomes" id="UP000008022"/>
    </source>
</evidence>
<dbReference type="eggNOG" id="KOG1372">
    <property type="taxonomic scope" value="Eukaryota"/>
</dbReference>
<dbReference type="Gene3D" id="3.90.25.10">
    <property type="entry name" value="UDP-galactose 4-epimerase, domain 1"/>
    <property type="match status" value="1"/>
</dbReference>
<dbReference type="HOGENOM" id="CLU_1605260_0_0_1"/>
<accession>A0A0E0P7Z9</accession>
<dbReference type="Proteomes" id="UP000008022">
    <property type="component" value="Unassembled WGS sequence"/>
</dbReference>
<dbReference type="InterPro" id="IPR006368">
    <property type="entry name" value="GDP_Man_deHydtase"/>
</dbReference>
<keyword evidence="4" id="KW-0456">Lyase</keyword>
<dbReference type="GO" id="GO:0042351">
    <property type="term" value="P:'de novo' GDP-L-fucose biosynthetic process"/>
    <property type="evidence" value="ECO:0007669"/>
    <property type="project" value="TreeGrafter"/>
</dbReference>
<evidence type="ECO:0000256" key="4">
    <source>
        <dbReference type="ARBA" id="ARBA00023239"/>
    </source>
</evidence>
<dbReference type="GO" id="GO:0008446">
    <property type="term" value="F:GDP-mannose 4,6-dehydratase activity"/>
    <property type="evidence" value="ECO:0007669"/>
    <property type="project" value="UniProtKB-EC"/>
</dbReference>
<comment type="similarity">
    <text evidence="2">Belongs to the NAD(P)-dependent epimerase/dehydratase family. GDP-mannose 4,6-dehydratase subfamily.</text>
</comment>
<dbReference type="Pfam" id="PF16363">
    <property type="entry name" value="GDP_Man_Dehyd"/>
    <property type="match status" value="1"/>
</dbReference>
<dbReference type="InterPro" id="IPR016040">
    <property type="entry name" value="NAD(P)-bd_dom"/>
</dbReference>
<evidence type="ECO:0000256" key="3">
    <source>
        <dbReference type="ARBA" id="ARBA00011989"/>
    </source>
</evidence>
<sequence length="207" mass="22961">MHLHYADLSNSSSLRCVLDHILPDEVYNLTAQCHVALSFEVPDYTADVTATSALCLLEAVHLAHKPIRYYQAVPSEMFGSTPPLQSESSPFHPWSPTPSPIRRPLRTLQPRVLTPWRELQTNITGAVGRIKVGLTKDQHSDYVVATKESHTVKEFLLAIFPSSSSVRWLLSCLVMLVTKATFHDGTRECSINGWGGLIVVSTTVVHC</sequence>
<keyword evidence="7" id="KW-1185">Reference proteome</keyword>
<dbReference type="EnsemblPlants" id="ORUFI04G10630.1">
    <property type="protein sequence ID" value="ORUFI04G10630.1"/>
    <property type="gene ID" value="ORUFI04G10630"/>
</dbReference>
<reference evidence="7" key="1">
    <citation type="submission" date="2013-06" db="EMBL/GenBank/DDBJ databases">
        <authorList>
            <person name="Zhao Q."/>
        </authorList>
    </citation>
    <scope>NUCLEOTIDE SEQUENCE</scope>
    <source>
        <strain evidence="7">cv. W1943</strain>
    </source>
</reference>
<dbReference type="EC" id="4.2.1.47" evidence="3"/>
<protein>
    <recommendedName>
        <fullName evidence="3">GDP-mannose 4,6-dehydratase</fullName>
        <ecNumber evidence="3">4.2.1.47</ecNumber>
    </recommendedName>
</protein>
<name>A0A0E0P7Z9_ORYRU</name>
<reference evidence="6" key="2">
    <citation type="submission" date="2015-06" db="UniProtKB">
        <authorList>
            <consortium name="EnsemblPlants"/>
        </authorList>
    </citation>
    <scope>IDENTIFICATION</scope>
</reference>
<dbReference type="InterPro" id="IPR036291">
    <property type="entry name" value="NAD(P)-bd_dom_sf"/>
</dbReference>
<dbReference type="AlphaFoldDB" id="A0A0E0P7Z9"/>
<proteinExistence type="inferred from homology"/>
<evidence type="ECO:0000256" key="2">
    <source>
        <dbReference type="ARBA" id="ARBA00009263"/>
    </source>
</evidence>
<dbReference type="PANTHER" id="PTHR43715:SF1">
    <property type="entry name" value="GDP-MANNOSE 4,6 DEHYDRATASE"/>
    <property type="match status" value="1"/>
</dbReference>
<dbReference type="Gramene" id="ORUFI04G10630.1">
    <property type="protein sequence ID" value="ORUFI04G10630.1"/>
    <property type="gene ID" value="ORUFI04G10630"/>
</dbReference>
<organism evidence="6 7">
    <name type="scientific">Oryza rufipogon</name>
    <name type="common">Brownbeard rice</name>
    <name type="synonym">Asian wild rice</name>
    <dbReference type="NCBI Taxonomy" id="4529"/>
    <lineage>
        <taxon>Eukaryota</taxon>
        <taxon>Viridiplantae</taxon>
        <taxon>Streptophyta</taxon>
        <taxon>Embryophyta</taxon>
        <taxon>Tracheophyta</taxon>
        <taxon>Spermatophyta</taxon>
        <taxon>Magnoliopsida</taxon>
        <taxon>Liliopsida</taxon>
        <taxon>Poales</taxon>
        <taxon>Poaceae</taxon>
        <taxon>BOP clade</taxon>
        <taxon>Oryzoideae</taxon>
        <taxon>Oryzeae</taxon>
        <taxon>Oryzinae</taxon>
        <taxon>Oryza</taxon>
    </lineage>
</organism>
<dbReference type="PANTHER" id="PTHR43715">
    <property type="entry name" value="GDP-MANNOSE 4,6-DEHYDRATASE"/>
    <property type="match status" value="1"/>
</dbReference>
<evidence type="ECO:0000256" key="1">
    <source>
        <dbReference type="ARBA" id="ARBA00001937"/>
    </source>
</evidence>
<dbReference type="Gene3D" id="3.40.50.720">
    <property type="entry name" value="NAD(P)-binding Rossmann-like Domain"/>
    <property type="match status" value="1"/>
</dbReference>
<dbReference type="SUPFAM" id="SSF51735">
    <property type="entry name" value="NAD(P)-binding Rossmann-fold domains"/>
    <property type="match status" value="1"/>
</dbReference>
<evidence type="ECO:0000313" key="6">
    <source>
        <dbReference type="EnsemblPlants" id="ORUFI04G10630.1"/>
    </source>
</evidence>
<comment type="cofactor">
    <cofactor evidence="1">
        <name>NADP(+)</name>
        <dbReference type="ChEBI" id="CHEBI:58349"/>
    </cofactor>
</comment>